<organism evidence="2 3">
    <name type="scientific">Steinernema carpocapsae</name>
    <name type="common">Entomopathogenic nematode</name>
    <dbReference type="NCBI Taxonomy" id="34508"/>
    <lineage>
        <taxon>Eukaryota</taxon>
        <taxon>Metazoa</taxon>
        <taxon>Ecdysozoa</taxon>
        <taxon>Nematoda</taxon>
        <taxon>Chromadorea</taxon>
        <taxon>Rhabditida</taxon>
        <taxon>Tylenchina</taxon>
        <taxon>Panagrolaimomorpha</taxon>
        <taxon>Strongyloidoidea</taxon>
        <taxon>Steinernematidae</taxon>
        <taxon>Steinernema</taxon>
    </lineage>
</organism>
<gene>
    <name evidence="2" type="ORF">L596_010234</name>
</gene>
<evidence type="ECO:0000256" key="1">
    <source>
        <dbReference type="SAM" id="MobiDB-lite"/>
    </source>
</evidence>
<dbReference type="Proteomes" id="UP000298663">
    <property type="component" value="Unassembled WGS sequence"/>
</dbReference>
<reference evidence="2 3" key="2">
    <citation type="journal article" date="2019" name="G3 (Bethesda)">
        <title>Hybrid Assembly of the Genome of the Entomopathogenic Nematode Steinernema carpocapsae Identifies the X-Chromosome.</title>
        <authorList>
            <person name="Serra L."/>
            <person name="Macchietto M."/>
            <person name="Macias-Munoz A."/>
            <person name="McGill C.J."/>
            <person name="Rodriguez I.M."/>
            <person name="Rodriguez B."/>
            <person name="Murad R."/>
            <person name="Mortazavi A."/>
        </authorList>
    </citation>
    <scope>NUCLEOTIDE SEQUENCE [LARGE SCALE GENOMIC DNA]</scope>
    <source>
        <strain evidence="2 3">ALL</strain>
    </source>
</reference>
<sequence>MGSARNSANSSVKKRRSSVAESAKIASYRARMMSLRKSPRRKAEMDKPAPKKVVDKKKAAVKAPLPLEPEREKLAKNGFQKSSKKTPVVKIPRPRGRPRRATIESRHVIKKEPKTSKKKKAVEPSPNRSSSEELEAPSTKFVALDPVEKEEFLKQPLVVEQPPEEDDDEKTLSSVSSVTTSDGELEDER</sequence>
<evidence type="ECO:0000313" key="2">
    <source>
        <dbReference type="EMBL" id="TKR96175.1"/>
    </source>
</evidence>
<accession>A0A4V6A6Z8</accession>
<feature type="region of interest" description="Disordered" evidence="1">
    <location>
        <begin position="1"/>
        <end position="189"/>
    </location>
</feature>
<name>A0A4V6A6Z8_STECR</name>
<comment type="caution">
    <text evidence="2">The sequence shown here is derived from an EMBL/GenBank/DDBJ whole genome shotgun (WGS) entry which is preliminary data.</text>
</comment>
<evidence type="ECO:0000313" key="3">
    <source>
        <dbReference type="Proteomes" id="UP000298663"/>
    </source>
</evidence>
<proteinExistence type="predicted"/>
<feature type="compositionally biased region" description="Polar residues" evidence="1">
    <location>
        <begin position="1"/>
        <end position="11"/>
    </location>
</feature>
<feature type="compositionally biased region" description="Basic and acidic residues" evidence="1">
    <location>
        <begin position="41"/>
        <end position="58"/>
    </location>
</feature>
<reference evidence="2 3" key="1">
    <citation type="journal article" date="2015" name="Genome Biol.">
        <title>Comparative genomics of Steinernema reveals deeply conserved gene regulatory networks.</title>
        <authorList>
            <person name="Dillman A.R."/>
            <person name="Macchietto M."/>
            <person name="Porter C.F."/>
            <person name="Rogers A."/>
            <person name="Williams B."/>
            <person name="Antoshechkin I."/>
            <person name="Lee M.M."/>
            <person name="Goodwin Z."/>
            <person name="Lu X."/>
            <person name="Lewis E.E."/>
            <person name="Goodrich-Blair H."/>
            <person name="Stock S.P."/>
            <person name="Adams B.J."/>
            <person name="Sternberg P.W."/>
            <person name="Mortazavi A."/>
        </authorList>
    </citation>
    <scope>NUCLEOTIDE SEQUENCE [LARGE SCALE GENOMIC DNA]</scope>
    <source>
        <strain evidence="2 3">ALL</strain>
    </source>
</reference>
<keyword evidence="3" id="KW-1185">Reference proteome</keyword>
<protein>
    <submittedName>
        <fullName evidence="2">Uncharacterized protein</fullName>
    </submittedName>
</protein>
<dbReference type="EMBL" id="AZBU02000002">
    <property type="protein sequence ID" value="TKR96175.1"/>
    <property type="molecule type" value="Genomic_DNA"/>
</dbReference>
<dbReference type="AlphaFoldDB" id="A0A4V6A6Z8"/>
<feature type="compositionally biased region" description="Basic and acidic residues" evidence="1">
    <location>
        <begin position="101"/>
        <end position="115"/>
    </location>
</feature>